<comment type="caution">
    <text evidence="6">The sequence shown here is derived from an EMBL/GenBank/DDBJ whole genome shotgun (WGS) entry which is preliminary data.</text>
</comment>
<keyword evidence="3" id="KW-0479">Metal-binding</keyword>
<keyword evidence="4" id="KW-0408">Iron</keyword>
<evidence type="ECO:0000313" key="7">
    <source>
        <dbReference type="Proteomes" id="UP001169217"/>
    </source>
</evidence>
<sequence length="504" mass="56553">MAILVLTSLVALCIVAVTAFKTVTKAHASPLSRIPNAGWGAGYSRLIWAFRQEYRGNVTLELPKLHETLGPLIRIGPNELSFYSIDIYDTVHKVNSGFVKDPRNYGEFVQDEHPALFSITDPQEHAKRRRILGQLFSRSNIEKLEGLMLHHIDNFVSAVERRSVSFDIGPACRALEADIISDFSFGEALSAVSAWSKGEEVALVSKNDEKATFLPLSIWVRVEDFWCHMEGLRTSSKKGLQQYDEWTHKAWVRNKDPGRKSQFPNLLNVMVSAGVPTQTALSEAKENLGPGTDTTSASLAHILYALSWNPTYQQKLYKDLASHGFPTDFNTLENIPRLRACVKEGIRWAGASVAMLPRVVPKGGVELCGNFVPEGTIVTSSPVWYLRDKYAYPNPELFNPYRWIDDYGLNTTEDVLRDKFYIAFSKGANTCIANHFSYLELYMSVAKMVANFEISPANERHGPAQVAGLNNADWQPVQLPKRKEWVSAVVTEPLLIKTVPRRHV</sequence>
<dbReference type="InterPro" id="IPR050121">
    <property type="entry name" value="Cytochrome_P450_monoxygenase"/>
</dbReference>
<evidence type="ECO:0000256" key="4">
    <source>
        <dbReference type="ARBA" id="ARBA00023004"/>
    </source>
</evidence>
<dbReference type="CDD" id="cd11062">
    <property type="entry name" value="CYP58-like"/>
    <property type="match status" value="1"/>
</dbReference>
<organism evidence="6 7">
    <name type="scientific">Colletotrichum limetticola</name>
    <dbReference type="NCBI Taxonomy" id="1209924"/>
    <lineage>
        <taxon>Eukaryota</taxon>
        <taxon>Fungi</taxon>
        <taxon>Dikarya</taxon>
        <taxon>Ascomycota</taxon>
        <taxon>Pezizomycotina</taxon>
        <taxon>Sordariomycetes</taxon>
        <taxon>Hypocreomycetidae</taxon>
        <taxon>Glomerellales</taxon>
        <taxon>Glomerellaceae</taxon>
        <taxon>Colletotrichum</taxon>
        <taxon>Colletotrichum acutatum species complex</taxon>
    </lineage>
</organism>
<feature type="signal peptide" evidence="5">
    <location>
        <begin position="1"/>
        <end position="19"/>
    </location>
</feature>
<dbReference type="InterPro" id="IPR002401">
    <property type="entry name" value="Cyt_P450_E_grp-I"/>
</dbReference>
<protein>
    <submittedName>
        <fullName evidence="6">Cytochrome P450</fullName>
    </submittedName>
</protein>
<keyword evidence="7" id="KW-1185">Reference proteome</keyword>
<dbReference type="InterPro" id="IPR036396">
    <property type="entry name" value="Cyt_P450_sf"/>
</dbReference>
<dbReference type="Gene3D" id="1.10.630.10">
    <property type="entry name" value="Cytochrome P450"/>
    <property type="match status" value="1"/>
</dbReference>
<dbReference type="Pfam" id="PF00067">
    <property type="entry name" value="p450"/>
    <property type="match status" value="1"/>
</dbReference>
<dbReference type="SUPFAM" id="SSF48264">
    <property type="entry name" value="Cytochrome P450"/>
    <property type="match status" value="1"/>
</dbReference>
<name>A0ABQ9PM75_9PEZI</name>
<comment type="similarity">
    <text evidence="1">Belongs to the cytochrome P450 family.</text>
</comment>
<dbReference type="PANTHER" id="PTHR24305">
    <property type="entry name" value="CYTOCHROME P450"/>
    <property type="match status" value="1"/>
</dbReference>
<dbReference type="Proteomes" id="UP001169217">
    <property type="component" value="Unassembled WGS sequence"/>
</dbReference>
<keyword evidence="2" id="KW-0349">Heme</keyword>
<proteinExistence type="inferred from homology"/>
<evidence type="ECO:0000313" key="6">
    <source>
        <dbReference type="EMBL" id="KAK0371940.1"/>
    </source>
</evidence>
<reference evidence="6" key="1">
    <citation type="submission" date="2023-04" db="EMBL/GenBank/DDBJ databases">
        <title>Colletotrichum limetticola genome sequence.</title>
        <authorList>
            <person name="Baroncelli R."/>
        </authorList>
    </citation>
    <scope>NUCLEOTIDE SEQUENCE</scope>
    <source>
        <strain evidence="6">KLA-Anderson</strain>
    </source>
</reference>
<keyword evidence="5" id="KW-0732">Signal</keyword>
<dbReference type="InterPro" id="IPR001128">
    <property type="entry name" value="Cyt_P450"/>
</dbReference>
<dbReference type="PANTHER" id="PTHR24305:SF166">
    <property type="entry name" value="CYTOCHROME P450 12A4, MITOCHONDRIAL-RELATED"/>
    <property type="match status" value="1"/>
</dbReference>
<dbReference type="EMBL" id="JARUPT010000405">
    <property type="protein sequence ID" value="KAK0371940.1"/>
    <property type="molecule type" value="Genomic_DNA"/>
</dbReference>
<evidence type="ECO:0000256" key="3">
    <source>
        <dbReference type="ARBA" id="ARBA00022723"/>
    </source>
</evidence>
<accession>A0ABQ9PM75</accession>
<dbReference type="PRINTS" id="PR00463">
    <property type="entry name" value="EP450I"/>
</dbReference>
<evidence type="ECO:0000256" key="1">
    <source>
        <dbReference type="ARBA" id="ARBA00010617"/>
    </source>
</evidence>
<evidence type="ECO:0000256" key="5">
    <source>
        <dbReference type="SAM" id="SignalP"/>
    </source>
</evidence>
<evidence type="ECO:0000256" key="2">
    <source>
        <dbReference type="ARBA" id="ARBA00022617"/>
    </source>
</evidence>
<gene>
    <name evidence="6" type="ORF">CLIM01_10706</name>
</gene>
<feature type="chain" id="PRO_5046301037" evidence="5">
    <location>
        <begin position="20"/>
        <end position="504"/>
    </location>
</feature>